<feature type="chain" id="PRO_5017002811" description="AA1-like domain-containing protein" evidence="1">
    <location>
        <begin position="21"/>
        <end position="150"/>
    </location>
</feature>
<dbReference type="EMBL" id="NPIC01000007">
    <property type="protein sequence ID" value="RDL34362.1"/>
    <property type="molecule type" value="Genomic_DNA"/>
</dbReference>
<evidence type="ECO:0008006" key="4">
    <source>
        <dbReference type="Google" id="ProtNLM"/>
    </source>
</evidence>
<gene>
    <name evidence="2" type="ORF">BP5553_07490</name>
</gene>
<dbReference type="GeneID" id="43600339"/>
<dbReference type="AlphaFoldDB" id="A0A370TGN4"/>
<proteinExistence type="predicted"/>
<comment type="caution">
    <text evidence="2">The sequence shown here is derived from an EMBL/GenBank/DDBJ whole genome shotgun (WGS) entry which is preliminary data.</text>
</comment>
<sequence length="150" mass="15920">MVAISSITTLVALITSQVLAAPSEFQARQDPNGPQVFSLDIYNDCSRSGAPPPINPSNHVLFHNQQGCYNQAQFFGALYIEDHINPSDGCQLFTYTALNCDTTGTVYGPFSSKTGDPAHCKGSDGKGGYSVPGSRSIRFVCPSPLSSLIG</sequence>
<keyword evidence="1" id="KW-0732">Signal</keyword>
<dbReference type="Proteomes" id="UP000254866">
    <property type="component" value="Unassembled WGS sequence"/>
</dbReference>
<name>A0A370TGN4_9HELO</name>
<evidence type="ECO:0000313" key="3">
    <source>
        <dbReference type="Proteomes" id="UP000254866"/>
    </source>
</evidence>
<accession>A0A370TGN4</accession>
<dbReference type="RefSeq" id="XP_031867344.1">
    <property type="nucleotide sequence ID" value="XM_032016113.1"/>
</dbReference>
<protein>
    <recommendedName>
        <fullName evidence="4">AA1-like domain-containing protein</fullName>
    </recommendedName>
</protein>
<evidence type="ECO:0000256" key="1">
    <source>
        <dbReference type="SAM" id="SignalP"/>
    </source>
</evidence>
<reference evidence="2 3" key="1">
    <citation type="journal article" date="2018" name="IMA Fungus">
        <title>IMA Genome-F 9: Draft genome sequence of Annulohypoxylon stygium, Aspergillus mulundensis, Berkeleyomyces basicola (syn. Thielaviopsis basicola), Ceratocystis smalleyi, two Cercospora beticola strains, Coleophoma cylindrospora, Fusarium fracticaudum, Phialophora cf. hyalina, and Morchella septimelata.</title>
        <authorList>
            <person name="Wingfield B.D."/>
            <person name="Bills G.F."/>
            <person name="Dong Y."/>
            <person name="Huang W."/>
            <person name="Nel W.J."/>
            <person name="Swalarsk-Parry B.S."/>
            <person name="Vaghefi N."/>
            <person name="Wilken P.M."/>
            <person name="An Z."/>
            <person name="de Beer Z.W."/>
            <person name="De Vos L."/>
            <person name="Chen L."/>
            <person name="Duong T.A."/>
            <person name="Gao Y."/>
            <person name="Hammerbacher A."/>
            <person name="Kikkert J.R."/>
            <person name="Li Y."/>
            <person name="Li H."/>
            <person name="Li K."/>
            <person name="Li Q."/>
            <person name="Liu X."/>
            <person name="Ma X."/>
            <person name="Naidoo K."/>
            <person name="Pethybridge S.J."/>
            <person name="Sun J."/>
            <person name="Steenkamp E.T."/>
            <person name="van der Nest M.A."/>
            <person name="van Wyk S."/>
            <person name="Wingfield M.J."/>
            <person name="Xiong C."/>
            <person name="Yue Q."/>
            <person name="Zhang X."/>
        </authorList>
    </citation>
    <scope>NUCLEOTIDE SEQUENCE [LARGE SCALE GENOMIC DNA]</scope>
    <source>
        <strain evidence="2 3">BP 5553</strain>
    </source>
</reference>
<keyword evidence="3" id="KW-1185">Reference proteome</keyword>
<evidence type="ECO:0000313" key="2">
    <source>
        <dbReference type="EMBL" id="RDL34362.1"/>
    </source>
</evidence>
<organism evidence="2 3">
    <name type="scientific">Venustampulla echinocandica</name>
    <dbReference type="NCBI Taxonomy" id="2656787"/>
    <lineage>
        <taxon>Eukaryota</taxon>
        <taxon>Fungi</taxon>
        <taxon>Dikarya</taxon>
        <taxon>Ascomycota</taxon>
        <taxon>Pezizomycotina</taxon>
        <taxon>Leotiomycetes</taxon>
        <taxon>Helotiales</taxon>
        <taxon>Pleuroascaceae</taxon>
        <taxon>Venustampulla</taxon>
    </lineage>
</organism>
<feature type="signal peptide" evidence="1">
    <location>
        <begin position="1"/>
        <end position="20"/>
    </location>
</feature>